<dbReference type="GeneID" id="17291501"/>
<evidence type="ECO:0000256" key="2">
    <source>
        <dbReference type="SAM" id="MobiDB-lite"/>
    </source>
</evidence>
<reference evidence="5" key="2">
    <citation type="submission" date="2012-11" db="EMBL/GenBank/DDBJ databases">
        <authorList>
            <person name="Kuo A."/>
            <person name="Curtis B.A."/>
            <person name="Tanifuji G."/>
            <person name="Burki F."/>
            <person name="Gruber A."/>
            <person name="Irimia M."/>
            <person name="Maruyama S."/>
            <person name="Arias M.C."/>
            <person name="Ball S.G."/>
            <person name="Gile G.H."/>
            <person name="Hirakawa Y."/>
            <person name="Hopkins J.F."/>
            <person name="Rensing S.A."/>
            <person name="Schmutz J."/>
            <person name="Symeonidi A."/>
            <person name="Elias M."/>
            <person name="Eveleigh R.J."/>
            <person name="Herman E.K."/>
            <person name="Klute M.J."/>
            <person name="Nakayama T."/>
            <person name="Obornik M."/>
            <person name="Reyes-Prieto A."/>
            <person name="Armbrust E.V."/>
            <person name="Aves S.J."/>
            <person name="Beiko R.G."/>
            <person name="Coutinho P."/>
            <person name="Dacks J.B."/>
            <person name="Durnford D.G."/>
            <person name="Fast N.M."/>
            <person name="Green B.R."/>
            <person name="Grisdale C."/>
            <person name="Hempe F."/>
            <person name="Henrissat B."/>
            <person name="Hoppner M.P."/>
            <person name="Ishida K.-I."/>
            <person name="Kim E."/>
            <person name="Koreny L."/>
            <person name="Kroth P.G."/>
            <person name="Liu Y."/>
            <person name="Malik S.-B."/>
            <person name="Maier U.G."/>
            <person name="McRose D."/>
            <person name="Mock T."/>
            <person name="Neilson J.A."/>
            <person name="Onodera N.T."/>
            <person name="Poole A.M."/>
            <person name="Pritham E.J."/>
            <person name="Richards T.A."/>
            <person name="Rocap G."/>
            <person name="Roy S.W."/>
            <person name="Sarai C."/>
            <person name="Schaack S."/>
            <person name="Shirato S."/>
            <person name="Slamovits C.H."/>
            <person name="Spencer D.F."/>
            <person name="Suzuki S."/>
            <person name="Worden A.Z."/>
            <person name="Zauner S."/>
            <person name="Barry K."/>
            <person name="Bell C."/>
            <person name="Bharti A.K."/>
            <person name="Crow J.A."/>
            <person name="Grimwood J."/>
            <person name="Kramer R."/>
            <person name="Lindquist E."/>
            <person name="Lucas S."/>
            <person name="Salamov A."/>
            <person name="McFadden G.I."/>
            <person name="Lane C.E."/>
            <person name="Keeling P.J."/>
            <person name="Gray M.W."/>
            <person name="Grigoriev I.V."/>
            <person name="Archibald J.M."/>
        </authorList>
    </citation>
    <scope>NUCLEOTIDE SEQUENCE</scope>
    <source>
        <strain evidence="5">CCMP2712</strain>
    </source>
</reference>
<feature type="region of interest" description="Disordered" evidence="2">
    <location>
        <begin position="122"/>
        <end position="175"/>
    </location>
</feature>
<evidence type="ECO:0000256" key="1">
    <source>
        <dbReference type="SAM" id="Coils"/>
    </source>
</evidence>
<dbReference type="RefSeq" id="XP_005821739.1">
    <property type="nucleotide sequence ID" value="XM_005821682.1"/>
</dbReference>
<dbReference type="KEGG" id="gtt:GUITHDRAFT_146972"/>
<feature type="compositionally biased region" description="Polar residues" evidence="2">
    <location>
        <begin position="212"/>
        <end position="229"/>
    </location>
</feature>
<feature type="compositionally biased region" description="Basic and acidic residues" evidence="2">
    <location>
        <begin position="166"/>
        <end position="175"/>
    </location>
</feature>
<dbReference type="EnsemblProtists" id="EKX34759">
    <property type="protein sequence ID" value="EKX34759"/>
    <property type="gene ID" value="GUITHDRAFT_146972"/>
</dbReference>
<evidence type="ECO:0000313" key="3">
    <source>
        <dbReference type="EMBL" id="EKX34759.1"/>
    </source>
</evidence>
<accession>L1IFS5</accession>
<dbReference type="Proteomes" id="UP000011087">
    <property type="component" value="Unassembled WGS sequence"/>
</dbReference>
<protein>
    <submittedName>
        <fullName evidence="3 4">Uncharacterized protein</fullName>
    </submittedName>
</protein>
<feature type="coiled-coil region" evidence="1">
    <location>
        <begin position="275"/>
        <end position="309"/>
    </location>
</feature>
<keyword evidence="5" id="KW-1185">Reference proteome</keyword>
<keyword evidence="1" id="KW-0175">Coiled coil</keyword>
<reference evidence="4" key="3">
    <citation type="submission" date="2016-03" db="UniProtKB">
        <authorList>
            <consortium name="EnsemblProtists"/>
        </authorList>
    </citation>
    <scope>IDENTIFICATION</scope>
</reference>
<proteinExistence type="predicted"/>
<dbReference type="PaxDb" id="55529-EKX34759"/>
<feature type="region of interest" description="Disordered" evidence="2">
    <location>
        <begin position="208"/>
        <end position="230"/>
    </location>
</feature>
<organism evidence="3">
    <name type="scientific">Guillardia theta (strain CCMP2712)</name>
    <name type="common">Cryptophyte</name>
    <dbReference type="NCBI Taxonomy" id="905079"/>
    <lineage>
        <taxon>Eukaryota</taxon>
        <taxon>Cryptophyceae</taxon>
        <taxon>Pyrenomonadales</taxon>
        <taxon>Geminigeraceae</taxon>
        <taxon>Guillardia</taxon>
    </lineage>
</organism>
<dbReference type="EMBL" id="JH993103">
    <property type="protein sequence ID" value="EKX34759.1"/>
    <property type="molecule type" value="Genomic_DNA"/>
</dbReference>
<dbReference type="AlphaFoldDB" id="L1IFS5"/>
<gene>
    <name evidence="3" type="ORF">GUITHDRAFT_146972</name>
</gene>
<feature type="compositionally biased region" description="Low complexity" evidence="2">
    <location>
        <begin position="140"/>
        <end position="149"/>
    </location>
</feature>
<name>L1IFS5_GUITC</name>
<evidence type="ECO:0000313" key="4">
    <source>
        <dbReference type="EnsemblProtists" id="EKX34759"/>
    </source>
</evidence>
<dbReference type="HOGENOM" id="CLU_464999_0_0_1"/>
<reference evidence="3 5" key="1">
    <citation type="journal article" date="2012" name="Nature">
        <title>Algal genomes reveal evolutionary mosaicism and the fate of nucleomorphs.</title>
        <authorList>
            <consortium name="DOE Joint Genome Institute"/>
            <person name="Curtis B.A."/>
            <person name="Tanifuji G."/>
            <person name="Burki F."/>
            <person name="Gruber A."/>
            <person name="Irimia M."/>
            <person name="Maruyama S."/>
            <person name="Arias M.C."/>
            <person name="Ball S.G."/>
            <person name="Gile G.H."/>
            <person name="Hirakawa Y."/>
            <person name="Hopkins J.F."/>
            <person name="Kuo A."/>
            <person name="Rensing S.A."/>
            <person name="Schmutz J."/>
            <person name="Symeonidi A."/>
            <person name="Elias M."/>
            <person name="Eveleigh R.J."/>
            <person name="Herman E.K."/>
            <person name="Klute M.J."/>
            <person name="Nakayama T."/>
            <person name="Obornik M."/>
            <person name="Reyes-Prieto A."/>
            <person name="Armbrust E.V."/>
            <person name="Aves S.J."/>
            <person name="Beiko R.G."/>
            <person name="Coutinho P."/>
            <person name="Dacks J.B."/>
            <person name="Durnford D.G."/>
            <person name="Fast N.M."/>
            <person name="Green B.R."/>
            <person name="Grisdale C.J."/>
            <person name="Hempel F."/>
            <person name="Henrissat B."/>
            <person name="Hoppner M.P."/>
            <person name="Ishida K."/>
            <person name="Kim E."/>
            <person name="Koreny L."/>
            <person name="Kroth P.G."/>
            <person name="Liu Y."/>
            <person name="Malik S.B."/>
            <person name="Maier U.G."/>
            <person name="McRose D."/>
            <person name="Mock T."/>
            <person name="Neilson J.A."/>
            <person name="Onodera N.T."/>
            <person name="Poole A.M."/>
            <person name="Pritham E.J."/>
            <person name="Richards T.A."/>
            <person name="Rocap G."/>
            <person name="Roy S.W."/>
            <person name="Sarai C."/>
            <person name="Schaack S."/>
            <person name="Shirato S."/>
            <person name="Slamovits C.H."/>
            <person name="Spencer D.F."/>
            <person name="Suzuki S."/>
            <person name="Worden A.Z."/>
            <person name="Zauner S."/>
            <person name="Barry K."/>
            <person name="Bell C."/>
            <person name="Bharti A.K."/>
            <person name="Crow J.A."/>
            <person name="Grimwood J."/>
            <person name="Kramer R."/>
            <person name="Lindquist E."/>
            <person name="Lucas S."/>
            <person name="Salamov A."/>
            <person name="McFadden G.I."/>
            <person name="Lane C.E."/>
            <person name="Keeling P.J."/>
            <person name="Gray M.W."/>
            <person name="Grigoriev I.V."/>
            <person name="Archibald J.M."/>
        </authorList>
    </citation>
    <scope>NUCLEOTIDE SEQUENCE</scope>
    <source>
        <strain evidence="3 5">CCMP2712</strain>
    </source>
</reference>
<sequence length="587" mass="67061">MSWRQRKAQSGSGCLWAQLRVNRTKSFEHKDVLEDSTSFKDVMSQLQKIESENLACMTGRCSDRYNYITSSVRNNNHSMSIAPHHERNKTVCIPNVVTSVKKTLTVAIPTLDLEVMLEKQKQRRFQRTGSVTERTRGHPASDSALSSSSTPKAGMETDWLSPTAGEEERVVGRSARWGDKHKWRSRIIASASQPSLSQSLNDIFSLERDTSDGQTSPEVATTPMTSRSSPMVRAKRMGRLPLVASTPRQKREELLGNAVQNTINRCQVLQRKVIIRHEEAEKLEMQRRRKETRKLLREKEEEAKLLMRAWLPIVCSVRALQAMQQVLDKDRRVRIYVADARRSSKPGGAFRILFFLRRQLVARRIRKKGRQSDLIAGWLKEEVPKLMFVKAIRMFRMRVVTLQRGVLRFLGTMERLRSKIRAVIDQAEEVERISIKNHVNELGWFQAIVAHACAETKTFACKRLASAILRVHARRRKVFEVEMEEYSLKLRNVLAVRRGLRGFLGMMHGTTGKSNEFKEELERNAQHDFCVEDVPVLPSLAELIKEELSDKTTRRIVVAIMTADGIGLGPKDTLLPNTIVGPESEIC</sequence>
<evidence type="ECO:0000313" key="5">
    <source>
        <dbReference type="Proteomes" id="UP000011087"/>
    </source>
</evidence>